<name>A0ABZ3EWI7_9FIRM</name>
<dbReference type="Pfam" id="PF13166">
    <property type="entry name" value="AAA_13"/>
    <property type="match status" value="1"/>
</dbReference>
<dbReference type="PROSITE" id="PS00211">
    <property type="entry name" value="ABC_TRANSPORTER_1"/>
    <property type="match status" value="1"/>
</dbReference>
<dbReference type="RefSeq" id="WP_342758216.1">
    <property type="nucleotide sequence ID" value="NZ_CP146256.1"/>
</dbReference>
<sequence>MEIAIKNCNNINNALINIQEGRLNIKYAINGTGKSSISKAIDFSKSEEQLKSLKPYKYLSDDFNTQEYNPKVDISSELTKISIFNEETLEQYTFLPNDLLANSFEILIKTEDYERRMQTIQGLIQDIQNTFRENPDFDQLISELTTFISGFGTTQNGYSKTGSIGKGLAKGNKIVHVPTELAEYTPFIQSQNNATWLTWQSKGIQFMETIDKCPYCAEGLIEEKKTKIKKVADEYDSKYVAELQKMIGVFQILRNYFTESVKEVIDRLASSSLAFAAEEINFLKEIKNQVSVLNIKLIEIKSLNFATLKDVDAVMTTIQGKKIDLNMLSHINSSYTNERIALVNSALDNILVQAGKLQGEINQQKSYIRKTIEKYHKEINGFLESAGYNYQVLIEENQDNSTYRMVLISKENLEHVNDVKLRLSYGEKNAFALVLFMYKALSEKPDLVILDDPISSFDKNKKYAIMEMLFQGTGTFQGKTVLMLTHDFDPIIDLIHTSSIRCRFNPVPVATFLCNREGELEEKEISPSDIHSFFEIANDNISSDIDEINKLIYLRRRLEAVGDKSLAWQLLSNVFHPGRENPILQLESGERPMTEIEITEASNVISEEINGFEYDRVYQRAHNLEEMILLYKSALSNYEKIQLYRIIQHGRIADTIIKKFIDEAYHIENDSLFQLNPTEYSTVPEYIIKLCNSEIEDLEKHNLG</sequence>
<evidence type="ECO:0000313" key="3">
    <source>
        <dbReference type="Proteomes" id="UP001451571"/>
    </source>
</evidence>
<feature type="domain" description="Protein CR006 P-loop" evidence="1">
    <location>
        <begin position="341"/>
        <end position="489"/>
    </location>
</feature>
<accession>A0ABZ3EWI7</accession>
<dbReference type="Proteomes" id="UP001451571">
    <property type="component" value="Chromosome"/>
</dbReference>
<dbReference type="InterPro" id="IPR026866">
    <property type="entry name" value="CR006_AAA"/>
</dbReference>
<keyword evidence="3" id="KW-1185">Reference proteome</keyword>
<dbReference type="InterPro" id="IPR027417">
    <property type="entry name" value="P-loop_NTPase"/>
</dbReference>
<reference evidence="2 3" key="1">
    <citation type="submission" date="2024-02" db="EMBL/GenBank/DDBJ databases">
        <title>Bacterial strain from lacustrine sediment.</title>
        <authorList>
            <person name="Petit C."/>
            <person name="Fadhlaoui K."/>
        </authorList>
    </citation>
    <scope>NUCLEOTIDE SEQUENCE [LARGE SCALE GENOMIC DNA]</scope>
    <source>
        <strain evidence="2 3">IPX-CK</strain>
    </source>
</reference>
<dbReference type="InterPro" id="IPR017871">
    <property type="entry name" value="ABC_transporter-like_CS"/>
</dbReference>
<dbReference type="Gene3D" id="3.40.50.300">
    <property type="entry name" value="P-loop containing nucleotide triphosphate hydrolases"/>
    <property type="match status" value="1"/>
</dbReference>
<proteinExistence type="predicted"/>
<gene>
    <name evidence="2" type="ORF">V6984_02360</name>
</gene>
<dbReference type="SUPFAM" id="SSF52540">
    <property type="entry name" value="P-loop containing nucleoside triphosphate hydrolases"/>
    <property type="match status" value="1"/>
</dbReference>
<evidence type="ECO:0000259" key="1">
    <source>
        <dbReference type="Pfam" id="PF13166"/>
    </source>
</evidence>
<evidence type="ECO:0000313" key="2">
    <source>
        <dbReference type="EMBL" id="XAH74627.1"/>
    </source>
</evidence>
<organism evidence="2 3">
    <name type="scientific">Kineothrix sedimenti</name>
    <dbReference type="NCBI Taxonomy" id="3123317"/>
    <lineage>
        <taxon>Bacteria</taxon>
        <taxon>Bacillati</taxon>
        <taxon>Bacillota</taxon>
        <taxon>Clostridia</taxon>
        <taxon>Lachnospirales</taxon>
        <taxon>Lachnospiraceae</taxon>
        <taxon>Kineothrix</taxon>
    </lineage>
</organism>
<dbReference type="EMBL" id="CP146256">
    <property type="protein sequence ID" value="XAH74627.1"/>
    <property type="molecule type" value="Genomic_DNA"/>
</dbReference>
<protein>
    <submittedName>
        <fullName evidence="2">AAA family ATPase</fullName>
    </submittedName>
</protein>